<evidence type="ECO:0000313" key="1">
    <source>
        <dbReference type="EMBL" id="CDF33820.1"/>
    </source>
</evidence>
<sequence length="111" mass="12278">MDCFKTARKPGCGVSIGCEGVVRRVRFDGCSFKLDHCIAHVLNTAKCMSARIRASKSIAYKLYRGHCSFAAAKTQIQQRLNYAIWSKVTVATSILTRMPAHATDVVHPLHV</sequence>
<dbReference type="AlphaFoldDB" id="R7Q8L3"/>
<protein>
    <submittedName>
        <fullName evidence="1">Uncharacterized protein</fullName>
    </submittedName>
</protein>
<evidence type="ECO:0000313" key="2">
    <source>
        <dbReference type="Proteomes" id="UP000012073"/>
    </source>
</evidence>
<dbReference type="Proteomes" id="UP000012073">
    <property type="component" value="Unassembled WGS sequence"/>
</dbReference>
<reference evidence="2" key="1">
    <citation type="journal article" date="2013" name="Proc. Natl. Acad. Sci. U.S.A.">
        <title>Genome structure and metabolic features in the red seaweed Chondrus crispus shed light on evolution of the Archaeplastida.</title>
        <authorList>
            <person name="Collen J."/>
            <person name="Porcel B."/>
            <person name="Carre W."/>
            <person name="Ball S.G."/>
            <person name="Chaparro C."/>
            <person name="Tonon T."/>
            <person name="Barbeyron T."/>
            <person name="Michel G."/>
            <person name="Noel B."/>
            <person name="Valentin K."/>
            <person name="Elias M."/>
            <person name="Artiguenave F."/>
            <person name="Arun A."/>
            <person name="Aury J.M."/>
            <person name="Barbosa-Neto J.F."/>
            <person name="Bothwell J.H."/>
            <person name="Bouget F.Y."/>
            <person name="Brillet L."/>
            <person name="Cabello-Hurtado F."/>
            <person name="Capella-Gutierrez S."/>
            <person name="Charrier B."/>
            <person name="Cladiere L."/>
            <person name="Cock J.M."/>
            <person name="Coelho S.M."/>
            <person name="Colleoni C."/>
            <person name="Czjzek M."/>
            <person name="Da Silva C."/>
            <person name="Delage L."/>
            <person name="Denoeud F."/>
            <person name="Deschamps P."/>
            <person name="Dittami S.M."/>
            <person name="Gabaldon T."/>
            <person name="Gachon C.M."/>
            <person name="Groisillier A."/>
            <person name="Herve C."/>
            <person name="Jabbari K."/>
            <person name="Katinka M."/>
            <person name="Kloareg B."/>
            <person name="Kowalczyk N."/>
            <person name="Labadie K."/>
            <person name="Leblanc C."/>
            <person name="Lopez P.J."/>
            <person name="McLachlan D.H."/>
            <person name="Meslet-Cladiere L."/>
            <person name="Moustafa A."/>
            <person name="Nehr Z."/>
            <person name="Nyvall Collen P."/>
            <person name="Panaud O."/>
            <person name="Partensky F."/>
            <person name="Poulain J."/>
            <person name="Rensing S.A."/>
            <person name="Rousvoal S."/>
            <person name="Samson G."/>
            <person name="Symeonidi A."/>
            <person name="Weissenbach J."/>
            <person name="Zambounis A."/>
            <person name="Wincker P."/>
            <person name="Boyen C."/>
        </authorList>
    </citation>
    <scope>NUCLEOTIDE SEQUENCE [LARGE SCALE GENOMIC DNA]</scope>
    <source>
        <strain evidence="2">cv. Stackhouse</strain>
    </source>
</reference>
<dbReference type="RefSeq" id="XP_005713639.1">
    <property type="nucleotide sequence ID" value="XM_005713582.1"/>
</dbReference>
<keyword evidence="2" id="KW-1185">Reference proteome</keyword>
<gene>
    <name evidence="1" type="ORF">CHC_T00002426001</name>
</gene>
<dbReference type="KEGG" id="ccp:CHC_T00002426001"/>
<name>R7Q8L3_CHOCR</name>
<dbReference type="EMBL" id="HG001658">
    <property type="protein sequence ID" value="CDF33820.1"/>
    <property type="molecule type" value="Genomic_DNA"/>
</dbReference>
<dbReference type="GeneID" id="17321347"/>
<organism evidence="1 2">
    <name type="scientific">Chondrus crispus</name>
    <name type="common">Carrageen Irish moss</name>
    <name type="synonym">Polymorpha crispa</name>
    <dbReference type="NCBI Taxonomy" id="2769"/>
    <lineage>
        <taxon>Eukaryota</taxon>
        <taxon>Rhodophyta</taxon>
        <taxon>Florideophyceae</taxon>
        <taxon>Rhodymeniophycidae</taxon>
        <taxon>Gigartinales</taxon>
        <taxon>Gigartinaceae</taxon>
        <taxon>Chondrus</taxon>
    </lineage>
</organism>
<dbReference type="Gramene" id="CDF33820">
    <property type="protein sequence ID" value="CDF33820"/>
    <property type="gene ID" value="CHC_T00002426001"/>
</dbReference>
<proteinExistence type="predicted"/>
<accession>R7Q8L3</accession>